<dbReference type="EMBL" id="SOCE01000001">
    <property type="protein sequence ID" value="TDU90209.1"/>
    <property type="molecule type" value="Genomic_DNA"/>
</dbReference>
<evidence type="ECO:0000313" key="2">
    <source>
        <dbReference type="EMBL" id="TDU90209.1"/>
    </source>
</evidence>
<dbReference type="RefSeq" id="WP_133980151.1">
    <property type="nucleotide sequence ID" value="NZ_SOCE01000001.1"/>
</dbReference>
<comment type="caution">
    <text evidence="2">The sequence shown here is derived from an EMBL/GenBank/DDBJ whole genome shotgun (WGS) entry which is preliminary data.</text>
</comment>
<name>A0A4R7TEL2_9ACTN</name>
<keyword evidence="1" id="KW-0472">Membrane</keyword>
<proteinExistence type="predicted"/>
<keyword evidence="1" id="KW-1133">Transmembrane helix</keyword>
<protein>
    <submittedName>
        <fullName evidence="2">Uncharacterized protein</fullName>
    </submittedName>
</protein>
<gene>
    <name evidence="2" type="ORF">EV138_3794</name>
</gene>
<evidence type="ECO:0000313" key="3">
    <source>
        <dbReference type="Proteomes" id="UP000295151"/>
    </source>
</evidence>
<keyword evidence="3" id="KW-1185">Reference proteome</keyword>
<sequence length="70" mass="7676">MTRFLIAITVFAALATGVGFLLSGEEDFAWGVALGLFGLALLGEALRLWIRRKRRPALDTEPPARQSAEF</sequence>
<reference evidence="2 3" key="1">
    <citation type="submission" date="2019-03" db="EMBL/GenBank/DDBJ databases">
        <title>Genomic Encyclopedia of Type Strains, Phase III (KMG-III): the genomes of soil and plant-associated and newly described type strains.</title>
        <authorList>
            <person name="Whitman W."/>
        </authorList>
    </citation>
    <scope>NUCLEOTIDE SEQUENCE [LARGE SCALE GENOMIC DNA]</scope>
    <source>
        <strain evidence="2 3">VKM Ac-2575</strain>
    </source>
</reference>
<dbReference type="AlphaFoldDB" id="A0A4R7TEL2"/>
<evidence type="ECO:0000256" key="1">
    <source>
        <dbReference type="SAM" id="Phobius"/>
    </source>
</evidence>
<organism evidence="2 3">
    <name type="scientific">Kribbella voronezhensis</name>
    <dbReference type="NCBI Taxonomy" id="2512212"/>
    <lineage>
        <taxon>Bacteria</taxon>
        <taxon>Bacillati</taxon>
        <taxon>Actinomycetota</taxon>
        <taxon>Actinomycetes</taxon>
        <taxon>Propionibacteriales</taxon>
        <taxon>Kribbellaceae</taxon>
        <taxon>Kribbella</taxon>
    </lineage>
</organism>
<dbReference type="Proteomes" id="UP000295151">
    <property type="component" value="Unassembled WGS sequence"/>
</dbReference>
<feature type="transmembrane region" description="Helical" evidence="1">
    <location>
        <begin position="29"/>
        <end position="50"/>
    </location>
</feature>
<accession>A0A4R7TEL2</accession>
<keyword evidence="1" id="KW-0812">Transmembrane</keyword>